<organism evidence="1 2">
    <name type="scientific">Acanthochromis polyacanthus</name>
    <name type="common">spiny chromis</name>
    <dbReference type="NCBI Taxonomy" id="80966"/>
    <lineage>
        <taxon>Eukaryota</taxon>
        <taxon>Metazoa</taxon>
        <taxon>Chordata</taxon>
        <taxon>Craniata</taxon>
        <taxon>Vertebrata</taxon>
        <taxon>Euteleostomi</taxon>
        <taxon>Actinopterygii</taxon>
        <taxon>Neopterygii</taxon>
        <taxon>Teleostei</taxon>
        <taxon>Neoteleostei</taxon>
        <taxon>Acanthomorphata</taxon>
        <taxon>Ovalentaria</taxon>
        <taxon>Pomacentridae</taxon>
        <taxon>Acanthochromis</taxon>
    </lineage>
</organism>
<dbReference type="SUPFAM" id="SSF47240">
    <property type="entry name" value="Ferritin-like"/>
    <property type="match status" value="1"/>
</dbReference>
<reference evidence="1" key="1">
    <citation type="submission" date="2025-08" db="UniProtKB">
        <authorList>
            <consortium name="Ensembl"/>
        </authorList>
    </citation>
    <scope>IDENTIFICATION</scope>
</reference>
<protein>
    <submittedName>
        <fullName evidence="1">Uncharacterized protein</fullName>
    </submittedName>
</protein>
<keyword evidence="2" id="KW-1185">Reference proteome</keyword>
<name>A0A3Q1EV96_9TELE</name>
<dbReference type="Gene3D" id="1.20.1260.10">
    <property type="match status" value="1"/>
</dbReference>
<dbReference type="InterPro" id="IPR009078">
    <property type="entry name" value="Ferritin-like_SF"/>
</dbReference>
<sequence length="42" mass="4793">MPAKMDSQVCQNYHRDCEAAVNRMVNMEMFASAIVWGPLLYA</sequence>
<dbReference type="InParanoid" id="A0A3Q1EV96"/>
<accession>A0A3Q1EV96</accession>
<reference evidence="1" key="2">
    <citation type="submission" date="2025-09" db="UniProtKB">
        <authorList>
            <consortium name="Ensembl"/>
        </authorList>
    </citation>
    <scope>IDENTIFICATION</scope>
</reference>
<dbReference type="Proteomes" id="UP000257200">
    <property type="component" value="Unplaced"/>
</dbReference>
<dbReference type="GeneTree" id="ENSGT01030000238050"/>
<evidence type="ECO:0000313" key="2">
    <source>
        <dbReference type="Proteomes" id="UP000257200"/>
    </source>
</evidence>
<proteinExistence type="predicted"/>
<evidence type="ECO:0000313" key="1">
    <source>
        <dbReference type="Ensembl" id="ENSAPOP00000007979.1"/>
    </source>
</evidence>
<dbReference type="AlphaFoldDB" id="A0A3Q1EV96"/>
<dbReference type="InterPro" id="IPR012347">
    <property type="entry name" value="Ferritin-like"/>
</dbReference>
<dbReference type="Ensembl" id="ENSAPOT00000004023.1">
    <property type="protein sequence ID" value="ENSAPOP00000007979.1"/>
    <property type="gene ID" value="ENSAPOG00000010022.1"/>
</dbReference>